<evidence type="ECO:0000313" key="2">
    <source>
        <dbReference type="Proteomes" id="UP000732619"/>
    </source>
</evidence>
<proteinExistence type="predicted"/>
<name>A0A8T3VQ85_METOL</name>
<sequence>MEILKDDYNKLVLSWDIPIQTMTTVKNDKEYHSFRVSFPLDLKNYIESNVGSLDKIDFYEAAIASPAINVPDKIQNDFVRGSTVTFVAIGGSLPAGAVCVASPKLVSFKKKGQLFVTLPKKVSLFKNLDVNVKSMLKYLLVYDNNVKDYLLLVDVINLDTS</sequence>
<protein>
    <submittedName>
        <fullName evidence="1">Uncharacterized protein</fullName>
    </submittedName>
</protein>
<accession>A0A8T3VQ85</accession>
<comment type="caution">
    <text evidence="1">The sequence shown here is derived from an EMBL/GenBank/DDBJ whole genome shotgun (WGS) entry which is preliminary data.</text>
</comment>
<organism evidence="1 2">
    <name type="scientific">Methanobrevibacter olleyae</name>
    <dbReference type="NCBI Taxonomy" id="294671"/>
    <lineage>
        <taxon>Archaea</taxon>
        <taxon>Methanobacteriati</taxon>
        <taxon>Methanobacteriota</taxon>
        <taxon>Methanomada group</taxon>
        <taxon>Methanobacteria</taxon>
        <taxon>Methanobacteriales</taxon>
        <taxon>Methanobacteriaceae</taxon>
        <taxon>Methanobrevibacter</taxon>
    </lineage>
</organism>
<dbReference type="Proteomes" id="UP000732619">
    <property type="component" value="Unassembled WGS sequence"/>
</dbReference>
<evidence type="ECO:0000313" key="1">
    <source>
        <dbReference type="EMBL" id="MBE6513492.1"/>
    </source>
</evidence>
<gene>
    <name evidence="1" type="ORF">E7Z75_10200</name>
</gene>
<dbReference type="EMBL" id="SUTG01000098">
    <property type="protein sequence ID" value="MBE6513492.1"/>
    <property type="molecule type" value="Genomic_DNA"/>
</dbReference>
<reference evidence="1" key="1">
    <citation type="submission" date="2019-04" db="EMBL/GenBank/DDBJ databases">
        <title>Evolution of Biomass-Degrading Anaerobic Consortia Revealed by Metagenomics.</title>
        <authorList>
            <person name="Peng X."/>
        </authorList>
    </citation>
    <scope>NUCLEOTIDE SEQUENCE</scope>
    <source>
        <strain evidence="1">SIG14</strain>
    </source>
</reference>
<dbReference type="AlphaFoldDB" id="A0A8T3VQ85"/>